<evidence type="ECO:0000313" key="2">
    <source>
        <dbReference type="Proteomes" id="UP001597012"/>
    </source>
</evidence>
<accession>A0ABW3B7D5</accession>
<gene>
    <name evidence="1" type="ORF">ACFQZJ_13485</name>
</gene>
<dbReference type="Proteomes" id="UP001597012">
    <property type="component" value="Unassembled WGS sequence"/>
</dbReference>
<organism evidence="1 2">
    <name type="scientific">Maribacter chungangensis</name>
    <dbReference type="NCBI Taxonomy" id="1069117"/>
    <lineage>
        <taxon>Bacteria</taxon>
        <taxon>Pseudomonadati</taxon>
        <taxon>Bacteroidota</taxon>
        <taxon>Flavobacteriia</taxon>
        <taxon>Flavobacteriales</taxon>
        <taxon>Flavobacteriaceae</taxon>
        <taxon>Maribacter</taxon>
    </lineage>
</organism>
<evidence type="ECO:0000313" key="1">
    <source>
        <dbReference type="EMBL" id="MFD0798479.1"/>
    </source>
</evidence>
<proteinExistence type="predicted"/>
<dbReference type="EMBL" id="JBHTHY010000011">
    <property type="protein sequence ID" value="MFD0798479.1"/>
    <property type="molecule type" value="Genomic_DNA"/>
</dbReference>
<name>A0ABW3B7D5_9FLAO</name>
<dbReference type="RefSeq" id="WP_379935235.1">
    <property type="nucleotide sequence ID" value="NZ_JBHTHY010000011.1"/>
</dbReference>
<sequence length="73" mass="8545">MKLIEVKKGKRAQFVNDEHNHFMEVFLVSGRNIAAENGYKIRLNGSLINSFSEFQPFSRKCRELITELELEEN</sequence>
<keyword evidence="2" id="KW-1185">Reference proteome</keyword>
<reference evidence="2" key="1">
    <citation type="journal article" date="2019" name="Int. J. Syst. Evol. Microbiol.">
        <title>The Global Catalogue of Microorganisms (GCM) 10K type strain sequencing project: providing services to taxonomists for standard genome sequencing and annotation.</title>
        <authorList>
            <consortium name="The Broad Institute Genomics Platform"/>
            <consortium name="The Broad Institute Genome Sequencing Center for Infectious Disease"/>
            <person name="Wu L."/>
            <person name="Ma J."/>
        </authorList>
    </citation>
    <scope>NUCLEOTIDE SEQUENCE [LARGE SCALE GENOMIC DNA]</scope>
    <source>
        <strain evidence="2">CCUG 61948</strain>
    </source>
</reference>
<protein>
    <submittedName>
        <fullName evidence="1">Uncharacterized protein</fullName>
    </submittedName>
</protein>
<comment type="caution">
    <text evidence="1">The sequence shown here is derived from an EMBL/GenBank/DDBJ whole genome shotgun (WGS) entry which is preliminary data.</text>
</comment>